<dbReference type="InterPro" id="IPR036097">
    <property type="entry name" value="HisK_dim/P_sf"/>
</dbReference>
<evidence type="ECO:0000259" key="6">
    <source>
        <dbReference type="PROSITE" id="PS50113"/>
    </source>
</evidence>
<organism evidence="7 8">
    <name type="scientific">Pedobacter duraquae</name>
    <dbReference type="NCBI Taxonomy" id="425511"/>
    <lineage>
        <taxon>Bacteria</taxon>
        <taxon>Pseudomonadati</taxon>
        <taxon>Bacteroidota</taxon>
        <taxon>Sphingobacteriia</taxon>
        <taxon>Sphingobacteriales</taxon>
        <taxon>Sphingobacteriaceae</taxon>
        <taxon>Pedobacter</taxon>
    </lineage>
</organism>
<keyword evidence="8" id="KW-1185">Reference proteome</keyword>
<reference evidence="7 8" key="1">
    <citation type="submission" date="2019-03" db="EMBL/GenBank/DDBJ databases">
        <title>Genomic Encyclopedia of Archaeal and Bacterial Type Strains, Phase II (KMG-II): from individual species to whole genera.</title>
        <authorList>
            <person name="Goeker M."/>
        </authorList>
    </citation>
    <scope>NUCLEOTIDE SEQUENCE [LARGE SCALE GENOMIC DNA]</scope>
    <source>
        <strain evidence="7 8">DSM 19034</strain>
    </source>
</reference>
<feature type="domain" description="PAC" evidence="6">
    <location>
        <begin position="76"/>
        <end position="130"/>
    </location>
</feature>
<gene>
    <name evidence="7" type="ORF">CLV32_2094</name>
</gene>
<dbReference type="Gene3D" id="3.30.450.20">
    <property type="entry name" value="PAS domain"/>
    <property type="match status" value="1"/>
</dbReference>
<evidence type="ECO:0000256" key="2">
    <source>
        <dbReference type="ARBA" id="ARBA00012438"/>
    </source>
</evidence>
<comment type="caution">
    <text evidence="7">The sequence shown here is derived from an EMBL/GenBank/DDBJ whole genome shotgun (WGS) entry which is preliminary data.</text>
</comment>
<dbReference type="Gene3D" id="1.10.287.130">
    <property type="match status" value="1"/>
</dbReference>
<comment type="catalytic activity">
    <reaction evidence="1">
        <text>ATP + protein L-histidine = ADP + protein N-phospho-L-histidine.</text>
        <dbReference type="EC" id="2.7.13.3"/>
    </reaction>
</comment>
<dbReference type="PANTHER" id="PTHR43304:SF1">
    <property type="entry name" value="PAC DOMAIN-CONTAINING PROTEIN"/>
    <property type="match status" value="1"/>
</dbReference>
<protein>
    <recommendedName>
        <fullName evidence="2">histidine kinase</fullName>
        <ecNumber evidence="2">2.7.13.3</ecNumber>
    </recommendedName>
</protein>
<keyword evidence="3" id="KW-0597">Phosphoprotein</keyword>
<dbReference type="PANTHER" id="PTHR43304">
    <property type="entry name" value="PHYTOCHROME-LIKE PROTEIN CPH1"/>
    <property type="match status" value="1"/>
</dbReference>
<dbReference type="SUPFAM" id="SSF47384">
    <property type="entry name" value="Homodimeric domain of signal transducing histidine kinase"/>
    <property type="match status" value="1"/>
</dbReference>
<sequence>MKNFEETKKLLDNSQIYYMISVGMDSTYTYANKRYNRVFENQYGNLVGQHYSITMHKDDMRVCESVSGLAFRFPDRIFPATIRKHDGKGGYITTQWDYKAMFDENGQPAGVFCIGYDITEFMQQSNELEETKESLSKTQFTLAEIAYMQSHGVRKPIANIMGLSMLLETMEMDESLKNMVDMISASAKELDQLIKNMANLTINK</sequence>
<dbReference type="InterPro" id="IPR003661">
    <property type="entry name" value="HisK_dim/P_dom"/>
</dbReference>
<dbReference type="PROSITE" id="PS50113">
    <property type="entry name" value="PAC"/>
    <property type="match status" value="1"/>
</dbReference>
<dbReference type="InterPro" id="IPR000700">
    <property type="entry name" value="PAS-assoc_C"/>
</dbReference>
<dbReference type="AlphaFoldDB" id="A0A4R6ILX6"/>
<keyword evidence="5" id="KW-0418">Kinase</keyword>
<dbReference type="RefSeq" id="WP_133555017.1">
    <property type="nucleotide sequence ID" value="NZ_SNWM01000002.1"/>
</dbReference>
<dbReference type="EC" id="2.7.13.3" evidence="2"/>
<dbReference type="SUPFAM" id="SSF55785">
    <property type="entry name" value="PYP-like sensor domain (PAS domain)"/>
    <property type="match status" value="1"/>
</dbReference>
<dbReference type="InterPro" id="IPR013656">
    <property type="entry name" value="PAS_4"/>
</dbReference>
<evidence type="ECO:0000256" key="4">
    <source>
        <dbReference type="ARBA" id="ARBA00022679"/>
    </source>
</evidence>
<proteinExistence type="predicted"/>
<name>A0A4R6ILX6_9SPHI</name>
<dbReference type="EMBL" id="SNWM01000002">
    <property type="protein sequence ID" value="TDO23107.1"/>
    <property type="molecule type" value="Genomic_DNA"/>
</dbReference>
<dbReference type="InterPro" id="IPR035965">
    <property type="entry name" value="PAS-like_dom_sf"/>
</dbReference>
<dbReference type="InterPro" id="IPR052162">
    <property type="entry name" value="Sensor_kinase/Photoreceptor"/>
</dbReference>
<dbReference type="Pfam" id="PF00512">
    <property type="entry name" value="HisKA"/>
    <property type="match status" value="1"/>
</dbReference>
<dbReference type="Pfam" id="PF08448">
    <property type="entry name" value="PAS_4"/>
    <property type="match status" value="1"/>
</dbReference>
<evidence type="ECO:0000256" key="5">
    <source>
        <dbReference type="ARBA" id="ARBA00022777"/>
    </source>
</evidence>
<evidence type="ECO:0000313" key="8">
    <source>
        <dbReference type="Proteomes" id="UP000295499"/>
    </source>
</evidence>
<evidence type="ECO:0000256" key="1">
    <source>
        <dbReference type="ARBA" id="ARBA00000085"/>
    </source>
</evidence>
<keyword evidence="4" id="KW-0808">Transferase</keyword>
<accession>A0A4R6ILX6</accession>
<dbReference type="Proteomes" id="UP000295499">
    <property type="component" value="Unassembled WGS sequence"/>
</dbReference>
<evidence type="ECO:0000256" key="3">
    <source>
        <dbReference type="ARBA" id="ARBA00022553"/>
    </source>
</evidence>
<evidence type="ECO:0000313" key="7">
    <source>
        <dbReference type="EMBL" id="TDO23107.1"/>
    </source>
</evidence>
<dbReference type="OrthoDB" id="9124519at2"/>
<dbReference type="CDD" id="cd00082">
    <property type="entry name" value="HisKA"/>
    <property type="match status" value="1"/>
</dbReference>
<dbReference type="GO" id="GO:0000155">
    <property type="term" value="F:phosphorelay sensor kinase activity"/>
    <property type="evidence" value="ECO:0007669"/>
    <property type="project" value="InterPro"/>
</dbReference>